<evidence type="ECO:0000256" key="2">
    <source>
        <dbReference type="SAM" id="MobiDB-lite"/>
    </source>
</evidence>
<keyword evidence="5" id="KW-1185">Reference proteome</keyword>
<dbReference type="OrthoDB" id="5448848at2"/>
<accession>A0A157NDK6</accession>
<dbReference type="EMBL" id="LT546645">
    <property type="protein sequence ID" value="SAI70732.1"/>
    <property type="molecule type" value="Genomic_DNA"/>
</dbReference>
<dbReference type="STRING" id="123899.SAMEA3906487_02407"/>
<feature type="coiled-coil region" evidence="1">
    <location>
        <begin position="72"/>
        <end position="99"/>
    </location>
</feature>
<organism evidence="4 5">
    <name type="scientific">Bordetella trematum</name>
    <dbReference type="NCBI Taxonomy" id="123899"/>
    <lineage>
        <taxon>Bacteria</taxon>
        <taxon>Pseudomonadati</taxon>
        <taxon>Pseudomonadota</taxon>
        <taxon>Betaproteobacteria</taxon>
        <taxon>Burkholderiales</taxon>
        <taxon>Alcaligenaceae</taxon>
        <taxon>Bordetella</taxon>
    </lineage>
</organism>
<reference evidence="4 5" key="1">
    <citation type="submission" date="2016-04" db="EMBL/GenBank/DDBJ databases">
        <authorList>
            <consortium name="Pathogen Informatics"/>
        </authorList>
    </citation>
    <scope>NUCLEOTIDE SEQUENCE [LARGE SCALE GENOMIC DNA]</scope>
    <source>
        <strain evidence="4 5">H044680328</strain>
    </source>
</reference>
<evidence type="ECO:0000256" key="3">
    <source>
        <dbReference type="SAM" id="Phobius"/>
    </source>
</evidence>
<dbReference type="PATRIC" id="fig|123899.6.peg.2394"/>
<evidence type="ECO:0008006" key="6">
    <source>
        <dbReference type="Google" id="ProtNLM"/>
    </source>
</evidence>
<protein>
    <recommendedName>
        <fullName evidence="6">Virulence effector protein</fullName>
    </recommendedName>
</protein>
<dbReference type="KEGG" id="btrm:SAMEA390648702407"/>
<feature type="transmembrane region" description="Helical" evidence="3">
    <location>
        <begin position="189"/>
        <end position="207"/>
    </location>
</feature>
<keyword evidence="3" id="KW-1133">Transmembrane helix</keyword>
<feature type="compositionally biased region" description="Low complexity" evidence="2">
    <location>
        <begin position="305"/>
        <end position="326"/>
    </location>
</feature>
<sequence length="443" mass="45692">MSGVKLRSEKIDQYDALGERGQAVYLAAPQILSTLKRRRADLAQHFAIPQPSADGRVIDWYAPQNGAVVPWAAATEGERAAATARLDQVRQEVEALRASLGEGSDSLFAQLLRWVLHHPDSSHVYLVDGTPVVTFWGFLNAGADRNLAPLHALGAAPLAAARPVAAAAAPVAAAPLAAEVVRQPWWRRWWLWLLPLLLLLALLFFGLRACTPTTPALPAVSLPSVDVPSVKLPEVGLPAVTAPVAGVPGATAPGAATVVPAAPAGSAAVAPSVSQAAAMPAAAAPVAGNPVTPGLPSGPAPAIPAQPAGAHPPALPAGEAPGLAIPPQLPDGKADFLNGDWRVRAGIQDRNTGEPLRLQYQFKQGEGHVTLDRHNGVQCRAPVSAAMNGGALMISNGAAAACSDGSTYDMPAIRCQPNGAQVAACTGNYGAEQFPLTMRQPQP</sequence>
<dbReference type="AlphaFoldDB" id="A0A157NDK6"/>
<name>A0A157NDK6_9BORD</name>
<keyword evidence="3" id="KW-0472">Membrane</keyword>
<keyword evidence="1" id="KW-0175">Coiled coil</keyword>
<dbReference type="InterPro" id="IPR047774">
    <property type="entry name" value="SrfA-like"/>
</dbReference>
<gene>
    <name evidence="4" type="ORF">SAMEA3906487_02407</name>
</gene>
<proteinExistence type="predicted"/>
<keyword evidence="3" id="KW-0812">Transmembrane</keyword>
<dbReference type="eggNOG" id="ENOG502Z7ND">
    <property type="taxonomic scope" value="Bacteria"/>
</dbReference>
<evidence type="ECO:0000313" key="4">
    <source>
        <dbReference type="EMBL" id="SAI70732.1"/>
    </source>
</evidence>
<evidence type="ECO:0000256" key="1">
    <source>
        <dbReference type="SAM" id="Coils"/>
    </source>
</evidence>
<feature type="region of interest" description="Disordered" evidence="2">
    <location>
        <begin position="293"/>
        <end position="331"/>
    </location>
</feature>
<evidence type="ECO:0000313" key="5">
    <source>
        <dbReference type="Proteomes" id="UP000076825"/>
    </source>
</evidence>
<dbReference type="RefSeq" id="WP_033534167.1">
    <property type="nucleotide sequence ID" value="NZ_CP016340.1"/>
</dbReference>
<dbReference type="NCBIfam" id="NF040486">
    <property type="entry name" value="SrfA_fam"/>
    <property type="match status" value="1"/>
</dbReference>
<dbReference type="GeneID" id="56590332"/>
<dbReference type="Proteomes" id="UP000076825">
    <property type="component" value="Chromosome 1"/>
</dbReference>